<feature type="region of interest" description="Disordered" evidence="1">
    <location>
        <begin position="35"/>
        <end position="142"/>
    </location>
</feature>
<dbReference type="VEuPathDB" id="VectorBase:ISCI007542"/>
<evidence type="ECO:0000313" key="4">
    <source>
        <dbReference type="Proteomes" id="UP000001555"/>
    </source>
</evidence>
<feature type="compositionally biased region" description="Polar residues" evidence="1">
    <location>
        <begin position="36"/>
        <end position="45"/>
    </location>
</feature>
<reference evidence="2 4" key="1">
    <citation type="submission" date="2008-03" db="EMBL/GenBank/DDBJ databases">
        <title>Annotation of Ixodes scapularis.</title>
        <authorList>
            <consortium name="Ixodes scapularis Genome Project Consortium"/>
            <person name="Caler E."/>
            <person name="Hannick L.I."/>
            <person name="Bidwell S."/>
            <person name="Joardar V."/>
            <person name="Thiagarajan M."/>
            <person name="Amedeo P."/>
            <person name="Galinsky K.J."/>
            <person name="Schobel S."/>
            <person name="Inman J."/>
            <person name="Hostetler J."/>
            <person name="Miller J."/>
            <person name="Hammond M."/>
            <person name="Megy K."/>
            <person name="Lawson D."/>
            <person name="Kodira C."/>
            <person name="Sutton G."/>
            <person name="Meyer J."/>
            <person name="Hill C.A."/>
            <person name="Birren B."/>
            <person name="Nene V."/>
            <person name="Collins F."/>
            <person name="Alarcon-Chaidez F."/>
            <person name="Wikel S."/>
            <person name="Strausberg R."/>
        </authorList>
    </citation>
    <scope>NUCLEOTIDE SEQUENCE [LARGE SCALE GENOMIC DNA]</scope>
    <source>
        <strain evidence="4">Wikel</strain>
        <strain evidence="2">Wikel colony</strain>
    </source>
</reference>
<dbReference type="AlphaFoldDB" id="B7PU53"/>
<gene>
    <name evidence="2" type="ORF">IscW_ISCW007542</name>
</gene>
<dbReference type="Proteomes" id="UP000001555">
    <property type="component" value="Unassembled WGS sequence"/>
</dbReference>
<dbReference type="VEuPathDB" id="VectorBase:ISCW007542"/>
<dbReference type="InParanoid" id="B7PU53"/>
<evidence type="ECO:0000313" key="2">
    <source>
        <dbReference type="EMBL" id="EEC10125.1"/>
    </source>
</evidence>
<keyword evidence="4" id="KW-1185">Reference proteome</keyword>
<name>B7PU53_IXOSC</name>
<accession>B7PU53</accession>
<dbReference type="EMBL" id="DS790893">
    <property type="protein sequence ID" value="EEC10125.1"/>
    <property type="molecule type" value="Genomic_DNA"/>
</dbReference>
<dbReference type="EMBL" id="ABJB010319152">
    <property type="status" value="NOT_ANNOTATED_CDS"/>
    <property type="molecule type" value="Genomic_DNA"/>
</dbReference>
<evidence type="ECO:0000313" key="3">
    <source>
        <dbReference type="EnsemblMetazoa" id="ISCW007542-PA"/>
    </source>
</evidence>
<dbReference type="HOGENOM" id="CLU_1817919_0_0_1"/>
<feature type="compositionally biased region" description="Polar residues" evidence="1">
    <location>
        <begin position="133"/>
        <end position="142"/>
    </location>
</feature>
<evidence type="ECO:0000256" key="1">
    <source>
        <dbReference type="SAM" id="MobiDB-lite"/>
    </source>
</evidence>
<dbReference type="EnsemblMetazoa" id="ISCW007542-RA">
    <property type="protein sequence ID" value="ISCW007542-PA"/>
    <property type="gene ID" value="ISCW007542"/>
</dbReference>
<proteinExistence type="predicted"/>
<organism>
    <name type="scientific">Ixodes scapularis</name>
    <name type="common">Black-legged tick</name>
    <name type="synonym">Deer tick</name>
    <dbReference type="NCBI Taxonomy" id="6945"/>
    <lineage>
        <taxon>Eukaryota</taxon>
        <taxon>Metazoa</taxon>
        <taxon>Ecdysozoa</taxon>
        <taxon>Arthropoda</taxon>
        <taxon>Chelicerata</taxon>
        <taxon>Arachnida</taxon>
        <taxon>Acari</taxon>
        <taxon>Parasitiformes</taxon>
        <taxon>Ixodida</taxon>
        <taxon>Ixodoidea</taxon>
        <taxon>Ixodidae</taxon>
        <taxon>Ixodinae</taxon>
        <taxon>Ixodes</taxon>
    </lineage>
</organism>
<feature type="compositionally biased region" description="Basic and acidic residues" evidence="1">
    <location>
        <begin position="118"/>
        <end position="131"/>
    </location>
</feature>
<dbReference type="PaxDb" id="6945-B7PU53"/>
<feature type="compositionally biased region" description="Polar residues" evidence="1">
    <location>
        <begin position="88"/>
        <end position="97"/>
    </location>
</feature>
<sequence length="142" mass="15633">MCIISRVAQPRTQNRIPLHKVRFYHSLPAYQKEHSTCCSSPQSAASGERATGRDPPCAAAPHRTGPSGRQRSRPAQWPVPSGDDAQGSHGTTSSANAKSRVDCRSRAQATQTPRRCHRWEEPRKRAGHREPWLSSSGSRCAP</sequence>
<protein>
    <submittedName>
        <fullName evidence="2 3">Uncharacterized protein</fullName>
    </submittedName>
</protein>
<reference evidence="3" key="2">
    <citation type="submission" date="2020-05" db="UniProtKB">
        <authorList>
            <consortium name="EnsemblMetazoa"/>
        </authorList>
    </citation>
    <scope>IDENTIFICATION</scope>
    <source>
        <strain evidence="3">wikel</strain>
    </source>
</reference>